<keyword evidence="4" id="KW-0804">Transcription</keyword>
<dbReference type="Proteomes" id="UP001152646">
    <property type="component" value="Unassembled WGS sequence"/>
</dbReference>
<dbReference type="PANTHER" id="PTHR37534">
    <property type="entry name" value="TRANSCRIPTIONAL ACTIVATOR PROTEIN UGA3"/>
    <property type="match status" value="1"/>
</dbReference>
<dbReference type="GO" id="GO:0000976">
    <property type="term" value="F:transcription cis-regulatory region binding"/>
    <property type="evidence" value="ECO:0007669"/>
    <property type="project" value="TreeGrafter"/>
</dbReference>
<dbReference type="CDD" id="cd00067">
    <property type="entry name" value="GAL4"/>
    <property type="match status" value="1"/>
</dbReference>
<accession>A0A9W4JX09</accession>
<evidence type="ECO:0000256" key="4">
    <source>
        <dbReference type="ARBA" id="ARBA00023163"/>
    </source>
</evidence>
<proteinExistence type="predicted"/>
<evidence type="ECO:0000256" key="5">
    <source>
        <dbReference type="ARBA" id="ARBA00023242"/>
    </source>
</evidence>
<feature type="region of interest" description="Disordered" evidence="6">
    <location>
        <begin position="52"/>
        <end position="90"/>
    </location>
</feature>
<evidence type="ECO:0000256" key="6">
    <source>
        <dbReference type="SAM" id="MobiDB-lite"/>
    </source>
</evidence>
<dbReference type="InterPro" id="IPR021858">
    <property type="entry name" value="Fun_TF"/>
</dbReference>
<feature type="compositionally biased region" description="Low complexity" evidence="6">
    <location>
        <begin position="76"/>
        <end position="85"/>
    </location>
</feature>
<name>A0A9W4JX09_9EURO</name>
<keyword evidence="2" id="KW-0805">Transcription regulation</keyword>
<dbReference type="InterPro" id="IPR036864">
    <property type="entry name" value="Zn2-C6_fun-type_DNA-bd_sf"/>
</dbReference>
<dbReference type="AlphaFoldDB" id="A0A9W4JX09"/>
<protein>
    <recommendedName>
        <fullName evidence="7">Zn(2)-C6 fungal-type domain-containing protein</fullName>
    </recommendedName>
</protein>
<reference evidence="8" key="1">
    <citation type="submission" date="2021-07" db="EMBL/GenBank/DDBJ databases">
        <authorList>
            <person name="Branca A.L. A."/>
        </authorList>
    </citation>
    <scope>NUCLEOTIDE SEQUENCE</scope>
</reference>
<dbReference type="GO" id="GO:0045944">
    <property type="term" value="P:positive regulation of transcription by RNA polymerase II"/>
    <property type="evidence" value="ECO:0007669"/>
    <property type="project" value="TreeGrafter"/>
</dbReference>
<dbReference type="OrthoDB" id="5386330at2759"/>
<dbReference type="Pfam" id="PF11951">
    <property type="entry name" value="Fungal_trans_2"/>
    <property type="match status" value="1"/>
</dbReference>
<gene>
    <name evidence="8" type="ORF">PSALAMII_LOCUS9770</name>
</gene>
<evidence type="ECO:0000259" key="7">
    <source>
        <dbReference type="PROSITE" id="PS50048"/>
    </source>
</evidence>
<evidence type="ECO:0000313" key="8">
    <source>
        <dbReference type="EMBL" id="CAG8416616.1"/>
    </source>
</evidence>
<organism evidence="8 9">
    <name type="scientific">Penicillium salamii</name>
    <dbReference type="NCBI Taxonomy" id="1612424"/>
    <lineage>
        <taxon>Eukaryota</taxon>
        <taxon>Fungi</taxon>
        <taxon>Dikarya</taxon>
        <taxon>Ascomycota</taxon>
        <taxon>Pezizomycotina</taxon>
        <taxon>Eurotiomycetes</taxon>
        <taxon>Eurotiomycetidae</taxon>
        <taxon>Eurotiales</taxon>
        <taxon>Aspergillaceae</taxon>
        <taxon>Penicillium</taxon>
    </lineage>
</organism>
<feature type="compositionally biased region" description="Basic and acidic residues" evidence="6">
    <location>
        <begin position="65"/>
        <end position="75"/>
    </location>
</feature>
<evidence type="ECO:0000256" key="2">
    <source>
        <dbReference type="ARBA" id="ARBA00023015"/>
    </source>
</evidence>
<dbReference type="PANTHER" id="PTHR37534:SF48">
    <property type="entry name" value="FINGER DOMAIN PROTEIN, PUTATIVE-RELATED"/>
    <property type="match status" value="1"/>
</dbReference>
<feature type="compositionally biased region" description="Basic residues" evidence="6">
    <location>
        <begin position="55"/>
        <end position="64"/>
    </location>
</feature>
<evidence type="ECO:0000313" key="9">
    <source>
        <dbReference type="Proteomes" id="UP001152646"/>
    </source>
</evidence>
<dbReference type="GO" id="GO:0008270">
    <property type="term" value="F:zinc ion binding"/>
    <property type="evidence" value="ECO:0007669"/>
    <property type="project" value="InterPro"/>
</dbReference>
<dbReference type="PROSITE" id="PS50048">
    <property type="entry name" value="ZN2_CY6_FUNGAL_2"/>
    <property type="match status" value="1"/>
</dbReference>
<sequence>MVEIRKRHCWECLRRRLVCDFALPGCNRCKSSGVDCPGYSETPPVRVRWLEPGRVKSRQRKSPAKHRDQACRPRSDSVSSNSSDDTQIINTIRPDLRPDLKTEVHALIDAFEYYNDCMYPRLAQTQRLGTNTNIYKIPVELFRAGLASPNHIRLGLVCMTISHRMNQMGHNADSKALQSNFFHYRGLLIRSLNNEIGVPHKRNSDVVLAGILTLLFADAQQGIAKHWRHHIEGARRLINLRGGILQLIKSPGVLPIALCFVFLIVNADTSSPASDLLVETLPLQQLYSIIDQFGGNGYAFQMCPPPLFLDIIKINHIRSRASKVDTTQDDTLQKEASQILSQVYGFPGEERASANDKHDDENLLLISIFQSAVALYCMSSLQSVGVLPPDPRLKSNRYMETRILYELLNKALNPLPSAGSNGYFLWPLVVLGVQAIGACGNLRTFVRENLVNLSASSGTHGPLAACQVLETFWASGKTEWDDCFRESTMLTTILTVNRGQLLK</sequence>
<dbReference type="EMBL" id="CAJVPA010000228">
    <property type="protein sequence ID" value="CAG8416616.1"/>
    <property type="molecule type" value="Genomic_DNA"/>
</dbReference>
<keyword evidence="3" id="KW-0238">DNA-binding</keyword>
<feature type="domain" description="Zn(2)-C6 fungal-type" evidence="7">
    <location>
        <begin position="8"/>
        <end position="36"/>
    </location>
</feature>
<dbReference type="InterPro" id="IPR001138">
    <property type="entry name" value="Zn2Cys6_DnaBD"/>
</dbReference>
<keyword evidence="5" id="KW-0539">Nucleus</keyword>
<dbReference type="GO" id="GO:0005634">
    <property type="term" value="C:nucleus"/>
    <property type="evidence" value="ECO:0007669"/>
    <property type="project" value="UniProtKB-SubCell"/>
</dbReference>
<comment type="subcellular location">
    <subcellularLocation>
        <location evidence="1">Nucleus</location>
    </subcellularLocation>
</comment>
<evidence type="ECO:0000256" key="1">
    <source>
        <dbReference type="ARBA" id="ARBA00004123"/>
    </source>
</evidence>
<dbReference type="SUPFAM" id="SSF57701">
    <property type="entry name" value="Zn2/Cys6 DNA-binding domain"/>
    <property type="match status" value="1"/>
</dbReference>
<comment type="caution">
    <text evidence="8">The sequence shown here is derived from an EMBL/GenBank/DDBJ whole genome shotgun (WGS) entry which is preliminary data.</text>
</comment>
<dbReference type="Pfam" id="PF00172">
    <property type="entry name" value="Zn_clus"/>
    <property type="match status" value="1"/>
</dbReference>
<dbReference type="GO" id="GO:0000981">
    <property type="term" value="F:DNA-binding transcription factor activity, RNA polymerase II-specific"/>
    <property type="evidence" value="ECO:0007669"/>
    <property type="project" value="InterPro"/>
</dbReference>
<evidence type="ECO:0000256" key="3">
    <source>
        <dbReference type="ARBA" id="ARBA00023125"/>
    </source>
</evidence>